<dbReference type="AlphaFoldDB" id="A0A833R9E2"/>
<evidence type="ECO:0000313" key="3">
    <source>
        <dbReference type="Proteomes" id="UP000623129"/>
    </source>
</evidence>
<keyword evidence="1" id="KW-0812">Transmembrane</keyword>
<organism evidence="2 3">
    <name type="scientific">Carex littledalei</name>
    <dbReference type="NCBI Taxonomy" id="544730"/>
    <lineage>
        <taxon>Eukaryota</taxon>
        <taxon>Viridiplantae</taxon>
        <taxon>Streptophyta</taxon>
        <taxon>Embryophyta</taxon>
        <taxon>Tracheophyta</taxon>
        <taxon>Spermatophyta</taxon>
        <taxon>Magnoliopsida</taxon>
        <taxon>Liliopsida</taxon>
        <taxon>Poales</taxon>
        <taxon>Cyperaceae</taxon>
        <taxon>Cyperoideae</taxon>
        <taxon>Cariceae</taxon>
        <taxon>Carex</taxon>
        <taxon>Carex subgen. Euthyceras</taxon>
    </lineage>
</organism>
<evidence type="ECO:0000256" key="1">
    <source>
        <dbReference type="SAM" id="Phobius"/>
    </source>
</evidence>
<protein>
    <submittedName>
        <fullName evidence="2">Uncharacterized protein</fullName>
    </submittedName>
</protein>
<keyword evidence="1" id="KW-0472">Membrane</keyword>
<reference evidence="2" key="1">
    <citation type="submission" date="2020-01" db="EMBL/GenBank/DDBJ databases">
        <title>Genome sequence of Kobresia littledalei, the first chromosome-level genome in the family Cyperaceae.</title>
        <authorList>
            <person name="Qu G."/>
        </authorList>
    </citation>
    <scope>NUCLEOTIDE SEQUENCE</scope>
    <source>
        <strain evidence="2">C.B.Clarke</strain>
        <tissue evidence="2">Leaf</tissue>
    </source>
</reference>
<comment type="caution">
    <text evidence="2">The sequence shown here is derived from an EMBL/GenBank/DDBJ whole genome shotgun (WGS) entry which is preliminary data.</text>
</comment>
<name>A0A833R9E2_9POAL</name>
<accession>A0A833R9E2</accession>
<evidence type="ECO:0000313" key="2">
    <source>
        <dbReference type="EMBL" id="KAF3335341.1"/>
    </source>
</evidence>
<proteinExistence type="predicted"/>
<gene>
    <name evidence="2" type="ORF">FCM35_KLT19848</name>
</gene>
<keyword evidence="3" id="KW-1185">Reference proteome</keyword>
<feature type="transmembrane region" description="Helical" evidence="1">
    <location>
        <begin position="131"/>
        <end position="152"/>
    </location>
</feature>
<sequence length="162" mass="18566">MDEPRSRIYAGFRYDAGSTPKSCAYVANIATEVKMRWNNTDGVELMRILRQGFVVSWNETEESFFYGPEYNKKTCSLLKHCWGSAKSNFKYVMRHNYSSIGVKLHYFFSIQTSFVECFQQPPGFAYPNQQVVFAFMVILVVLLDILLVLLGSDLNGCDVLIP</sequence>
<keyword evidence="1" id="KW-1133">Transmembrane helix</keyword>
<dbReference type="Proteomes" id="UP000623129">
    <property type="component" value="Unassembled WGS sequence"/>
</dbReference>
<dbReference type="EMBL" id="SWLB01000008">
    <property type="protein sequence ID" value="KAF3335341.1"/>
    <property type="molecule type" value="Genomic_DNA"/>
</dbReference>